<name>A0A7C8HZM5_9PLEO</name>
<accession>A0A7C8HZM5</accession>
<organism evidence="1 2">
    <name type="scientific">Massariosphaeria phaeospora</name>
    <dbReference type="NCBI Taxonomy" id="100035"/>
    <lineage>
        <taxon>Eukaryota</taxon>
        <taxon>Fungi</taxon>
        <taxon>Dikarya</taxon>
        <taxon>Ascomycota</taxon>
        <taxon>Pezizomycotina</taxon>
        <taxon>Dothideomycetes</taxon>
        <taxon>Pleosporomycetidae</taxon>
        <taxon>Pleosporales</taxon>
        <taxon>Pleosporales incertae sedis</taxon>
        <taxon>Massariosphaeria</taxon>
    </lineage>
</organism>
<evidence type="ECO:0000313" key="1">
    <source>
        <dbReference type="EMBL" id="KAF2866437.1"/>
    </source>
</evidence>
<reference evidence="1 2" key="1">
    <citation type="submission" date="2020-01" db="EMBL/GenBank/DDBJ databases">
        <authorList>
            <consortium name="DOE Joint Genome Institute"/>
            <person name="Haridas S."/>
            <person name="Albert R."/>
            <person name="Binder M."/>
            <person name="Bloem J."/>
            <person name="Labutti K."/>
            <person name="Salamov A."/>
            <person name="Andreopoulos B."/>
            <person name="Baker S.E."/>
            <person name="Barry K."/>
            <person name="Bills G."/>
            <person name="Bluhm B.H."/>
            <person name="Cannon C."/>
            <person name="Castanera R."/>
            <person name="Culley D.E."/>
            <person name="Daum C."/>
            <person name="Ezra D."/>
            <person name="Gonzalez J.B."/>
            <person name="Henrissat B."/>
            <person name="Kuo A."/>
            <person name="Liang C."/>
            <person name="Lipzen A."/>
            <person name="Lutzoni F."/>
            <person name="Magnuson J."/>
            <person name="Mondo S."/>
            <person name="Nolan M."/>
            <person name="Ohm R."/>
            <person name="Pangilinan J."/>
            <person name="Park H.-J.H."/>
            <person name="Ramirez L."/>
            <person name="Alfaro M."/>
            <person name="Sun H."/>
            <person name="Tritt A."/>
            <person name="Yoshinaga Y."/>
            <person name="Zwiers L.-H.L."/>
            <person name="Turgeon B.G."/>
            <person name="Goodwin S.B."/>
            <person name="Spatafora J.W."/>
            <person name="Crous P.W."/>
            <person name="Grigoriev I.V."/>
        </authorList>
    </citation>
    <scope>NUCLEOTIDE SEQUENCE [LARGE SCALE GENOMIC DNA]</scope>
    <source>
        <strain evidence="1 2">CBS 611.86</strain>
    </source>
</reference>
<comment type="caution">
    <text evidence="1">The sequence shown here is derived from an EMBL/GenBank/DDBJ whole genome shotgun (WGS) entry which is preliminary data.</text>
</comment>
<proteinExistence type="predicted"/>
<dbReference type="Proteomes" id="UP000481861">
    <property type="component" value="Unassembled WGS sequence"/>
</dbReference>
<protein>
    <submittedName>
        <fullName evidence="1">Uncharacterized protein</fullName>
    </submittedName>
</protein>
<dbReference type="AlphaFoldDB" id="A0A7C8HZM5"/>
<dbReference type="EMBL" id="JAADJZ010000028">
    <property type="protein sequence ID" value="KAF2866437.1"/>
    <property type="molecule type" value="Genomic_DNA"/>
</dbReference>
<gene>
    <name evidence="1" type="ORF">BDV95DRAFT_210186</name>
</gene>
<evidence type="ECO:0000313" key="2">
    <source>
        <dbReference type="Proteomes" id="UP000481861"/>
    </source>
</evidence>
<keyword evidence="2" id="KW-1185">Reference proteome</keyword>
<sequence>MSDSAEKLRLQVCATLQERDGILLSAKRDEEKEAERVSRERDNITGRIRKLQDYQQTHAIATEIKKLYTQKIDMLLRFEQQEITRKFVRIGGTLKWERDFAAVFLPYSKLVCLENARNLHDRMNRLPLEIREAIYSYIVVRSETMEPDKIYIKNEDIILPGRRSSYICDMGITHHLSHREATGLIECLERRIDHSCYVKECRAGYLNFWNVPESVLHYYEDAQYVGEGMARDISLIYYRHYYFDLGTNLHLLQRFLDSDRLGFGFAPANLIRRLALCIKLRKERTRLQDEIIFEGDSEFWSQHQNKSVIHTPQSLDLSALSTLQPGCTVELTVLIDKGTQGLKQFRAILNKLFLTARKVTAKAIRLNIYIHDNDRGPWYIRDGGPQSIERSLLSIRKKAQALAANGSTLDTRAFDGFSAASVGGVDTRVVGGSDEWAEAATPAARCKHVDTYAIVRRITNRLAIKD</sequence>